<keyword evidence="1 2" id="KW-0597">Phosphoprotein</keyword>
<dbReference type="InterPro" id="IPR011006">
    <property type="entry name" value="CheY-like_superfamily"/>
</dbReference>
<dbReference type="InterPro" id="IPR001789">
    <property type="entry name" value="Sig_transdc_resp-reg_receiver"/>
</dbReference>
<dbReference type="PANTHER" id="PTHR44591">
    <property type="entry name" value="STRESS RESPONSE REGULATOR PROTEIN 1"/>
    <property type="match status" value="1"/>
</dbReference>
<comment type="caution">
    <text evidence="4">The sequence shown here is derived from an EMBL/GenBank/DDBJ whole genome shotgun (WGS) entry which is preliminary data.</text>
</comment>
<dbReference type="Pfam" id="PF00072">
    <property type="entry name" value="Response_reg"/>
    <property type="match status" value="1"/>
</dbReference>
<feature type="modified residue" description="4-aspartylphosphate" evidence="2">
    <location>
        <position position="55"/>
    </location>
</feature>
<dbReference type="InterPro" id="IPR050595">
    <property type="entry name" value="Bact_response_regulator"/>
</dbReference>
<dbReference type="AlphaFoldDB" id="A0A3L8A587"/>
<dbReference type="Proteomes" id="UP000267159">
    <property type="component" value="Unassembled WGS sequence"/>
</dbReference>
<feature type="non-terminal residue" evidence="4">
    <location>
        <position position="104"/>
    </location>
</feature>
<evidence type="ECO:0000259" key="3">
    <source>
        <dbReference type="PROSITE" id="PS50110"/>
    </source>
</evidence>
<feature type="domain" description="Response regulatory" evidence="3">
    <location>
        <begin position="5"/>
        <end position="104"/>
    </location>
</feature>
<dbReference type="PROSITE" id="PS50110">
    <property type="entry name" value="RESPONSE_REGULATORY"/>
    <property type="match status" value="1"/>
</dbReference>
<dbReference type="CDD" id="cd00156">
    <property type="entry name" value="REC"/>
    <property type="match status" value="1"/>
</dbReference>
<dbReference type="SMART" id="SM00448">
    <property type="entry name" value="REC"/>
    <property type="match status" value="1"/>
</dbReference>
<reference evidence="4 5" key="1">
    <citation type="submission" date="2018-09" db="EMBL/GenBank/DDBJ databases">
        <title>Murine metabolic-syndrome-specific gut microbial biobank.</title>
        <authorList>
            <person name="Liu C."/>
        </authorList>
    </citation>
    <scope>NUCLEOTIDE SEQUENCE [LARGE SCALE GENOMIC DNA]</scope>
    <source>
        <strain evidence="4 5">0.1X-D8-26</strain>
    </source>
</reference>
<dbReference type="PANTHER" id="PTHR44591:SF25">
    <property type="entry name" value="CHEMOTAXIS TWO-COMPONENT RESPONSE REGULATOR"/>
    <property type="match status" value="1"/>
</dbReference>
<name>A0A3L8A587_9BACE</name>
<evidence type="ECO:0000256" key="1">
    <source>
        <dbReference type="ARBA" id="ARBA00022553"/>
    </source>
</evidence>
<dbReference type="RefSeq" id="WP_121768656.1">
    <property type="nucleotide sequence ID" value="NZ_RAZM01000150.1"/>
</dbReference>
<sequence length="104" mass="11850">MDKTKIIVVEDNIVYCEFVCNLLVREGFRTVQAFHLSTARKLLQQAADGDIVVSDLRLPDGDGIDLLRWMRKESMTQPFIIMTDYAEVHTAVESMKLGSLDYIP</sequence>
<proteinExistence type="predicted"/>
<dbReference type="Gene3D" id="3.40.50.2300">
    <property type="match status" value="1"/>
</dbReference>
<gene>
    <name evidence="4" type="ORF">D7Y07_20420</name>
</gene>
<evidence type="ECO:0000313" key="4">
    <source>
        <dbReference type="EMBL" id="RLT78232.1"/>
    </source>
</evidence>
<evidence type="ECO:0000313" key="5">
    <source>
        <dbReference type="Proteomes" id="UP000267159"/>
    </source>
</evidence>
<dbReference type="EMBL" id="RAZM01000150">
    <property type="protein sequence ID" value="RLT78232.1"/>
    <property type="molecule type" value="Genomic_DNA"/>
</dbReference>
<dbReference type="SUPFAM" id="SSF52172">
    <property type="entry name" value="CheY-like"/>
    <property type="match status" value="1"/>
</dbReference>
<accession>A0A3L8A587</accession>
<evidence type="ECO:0000256" key="2">
    <source>
        <dbReference type="PROSITE-ProRule" id="PRU00169"/>
    </source>
</evidence>
<dbReference type="GO" id="GO:0000160">
    <property type="term" value="P:phosphorelay signal transduction system"/>
    <property type="evidence" value="ECO:0007669"/>
    <property type="project" value="InterPro"/>
</dbReference>
<organism evidence="4 5">
    <name type="scientific">Bacteroides acidifaciens</name>
    <dbReference type="NCBI Taxonomy" id="85831"/>
    <lineage>
        <taxon>Bacteria</taxon>
        <taxon>Pseudomonadati</taxon>
        <taxon>Bacteroidota</taxon>
        <taxon>Bacteroidia</taxon>
        <taxon>Bacteroidales</taxon>
        <taxon>Bacteroidaceae</taxon>
        <taxon>Bacteroides</taxon>
    </lineage>
</organism>
<protein>
    <submittedName>
        <fullName evidence="4">Response regulator</fullName>
    </submittedName>
</protein>